<dbReference type="Proteomes" id="UP000783390">
    <property type="component" value="Unassembled WGS sequence"/>
</dbReference>
<dbReference type="PIRSF" id="PIRSF005690">
    <property type="entry name" value="GerBA"/>
    <property type="match status" value="1"/>
</dbReference>
<evidence type="ECO:0000313" key="5">
    <source>
        <dbReference type="Proteomes" id="UP000783390"/>
    </source>
</evidence>
<evidence type="ECO:0000256" key="3">
    <source>
        <dbReference type="SAM" id="Phobius"/>
    </source>
</evidence>
<evidence type="ECO:0000256" key="1">
    <source>
        <dbReference type="ARBA" id="ARBA00005278"/>
    </source>
</evidence>
<dbReference type="EMBL" id="JAGGJZ010000002">
    <property type="protein sequence ID" value="MBP1889559.1"/>
    <property type="molecule type" value="Genomic_DNA"/>
</dbReference>
<keyword evidence="3" id="KW-1133">Transmembrane helix</keyword>
<evidence type="ECO:0008006" key="6">
    <source>
        <dbReference type="Google" id="ProtNLM"/>
    </source>
</evidence>
<evidence type="ECO:0000313" key="4">
    <source>
        <dbReference type="EMBL" id="MBP1889559.1"/>
    </source>
</evidence>
<protein>
    <recommendedName>
        <fullName evidence="6">Spore germination protein</fullName>
    </recommendedName>
</protein>
<feature type="transmembrane region" description="Helical" evidence="3">
    <location>
        <begin position="411"/>
        <end position="435"/>
    </location>
</feature>
<proteinExistence type="inferred from homology"/>
<gene>
    <name evidence="4" type="ORF">J2Z53_001140</name>
</gene>
<reference evidence="4 5" key="1">
    <citation type="submission" date="2021-03" db="EMBL/GenBank/DDBJ databases">
        <title>Genomic Encyclopedia of Type Strains, Phase IV (KMG-IV): sequencing the most valuable type-strain genomes for metagenomic binning, comparative biology and taxonomic classification.</title>
        <authorList>
            <person name="Goeker M."/>
        </authorList>
    </citation>
    <scope>NUCLEOTIDE SEQUENCE [LARGE SCALE GENOMIC DNA]</scope>
    <source>
        <strain evidence="4 5">DSM 3984</strain>
    </source>
</reference>
<keyword evidence="2 3" id="KW-0472">Membrane</keyword>
<dbReference type="InterPro" id="IPR050768">
    <property type="entry name" value="UPF0353/GerABKA_families"/>
</dbReference>
<dbReference type="PANTHER" id="PTHR22550:SF16">
    <property type="entry name" value="SPORE GERMINATION PROTEIN"/>
    <property type="match status" value="1"/>
</dbReference>
<dbReference type="RefSeq" id="WP_209796280.1">
    <property type="nucleotide sequence ID" value="NZ_JAGGJZ010000002.1"/>
</dbReference>
<dbReference type="InterPro" id="IPR004995">
    <property type="entry name" value="Spore_Ger"/>
</dbReference>
<keyword evidence="5" id="KW-1185">Reference proteome</keyword>
<keyword evidence="3" id="KW-0812">Transmembrane</keyword>
<feature type="transmembrane region" description="Helical" evidence="3">
    <location>
        <begin position="380"/>
        <end position="399"/>
    </location>
</feature>
<comment type="similarity">
    <text evidence="1">Belongs to the GerABKA family.</text>
</comment>
<accession>A0ABS4EZY4</accession>
<sequence length="501" mass="56588">MDDKFVSELIKSATSTESTIIIKDLLIDKNKSTPIVIMYSDTMVNKEIINRDILTPLMYNFNILFPDNIDKCDFLTKVALPVSNCLIEDSFSEIVNALRSGKTILTFYGLRKAIIIDTISIQYRSISTPTITSTIASSKEDLNESLETNISMFKRRIKDKNLIIKSMNLGRRSKTNINILYLKDVANETVVKNVIKDIALLDIDNIQSLGALQQYIEEFSYSMVPQSYITDSAENAVDKLSEGKVVVLMEGSPYALCLPALLIEFFHSLDDYNQRTIVASFSRLLRFIAVLIVITLPSLYVILIKFNPELLIDKYVQPIANSRQGIPLSPFLEIFTMDLVIEFLREGGLRLPTKVGQTLSIVSGIIIGDAAIQSKIVSPSALFIVGISVVCTFLIPNYQMALSIRLMKFPFLILSNSFGILGFVIGSFFLLLYLFNLNIYGVDYVSFYSDDMKDTFARSKLSSLIKRPIISKTKDKIRLGTNHIKKWSEKYNEKKYSNINQ</sequence>
<feature type="transmembrane region" description="Helical" evidence="3">
    <location>
        <begin position="284"/>
        <end position="306"/>
    </location>
</feature>
<comment type="caution">
    <text evidence="4">The sequence shown here is derived from an EMBL/GenBank/DDBJ whole genome shotgun (WGS) entry which is preliminary data.</text>
</comment>
<name>A0ABS4EZY4_9CLOT</name>
<organism evidence="4 5">
    <name type="scientific">Clostridium moniliforme</name>
    <dbReference type="NCBI Taxonomy" id="39489"/>
    <lineage>
        <taxon>Bacteria</taxon>
        <taxon>Bacillati</taxon>
        <taxon>Bacillota</taxon>
        <taxon>Clostridia</taxon>
        <taxon>Eubacteriales</taxon>
        <taxon>Clostridiaceae</taxon>
        <taxon>Clostridium</taxon>
    </lineage>
</organism>
<dbReference type="PANTHER" id="PTHR22550">
    <property type="entry name" value="SPORE GERMINATION PROTEIN"/>
    <property type="match status" value="1"/>
</dbReference>
<evidence type="ECO:0000256" key="2">
    <source>
        <dbReference type="ARBA" id="ARBA00023136"/>
    </source>
</evidence>
<dbReference type="Pfam" id="PF03323">
    <property type="entry name" value="GerA"/>
    <property type="match status" value="1"/>
</dbReference>